<dbReference type="InterPro" id="IPR015424">
    <property type="entry name" value="PyrdxlP-dep_Trfase"/>
</dbReference>
<dbReference type="Gene3D" id="3.90.1150.10">
    <property type="entry name" value="Aspartate Aminotransferase, domain 1"/>
    <property type="match status" value="1"/>
</dbReference>
<comment type="subunit">
    <text evidence="2 6">Homodimer.</text>
</comment>
<evidence type="ECO:0000256" key="1">
    <source>
        <dbReference type="ARBA" id="ARBA00001933"/>
    </source>
</evidence>
<feature type="domain" description="Aminotransferase class I/classII large" evidence="7">
    <location>
        <begin position="30"/>
        <end position="348"/>
    </location>
</feature>
<dbReference type="InterPro" id="IPR015421">
    <property type="entry name" value="PyrdxlP-dep_Trfase_major"/>
</dbReference>
<evidence type="ECO:0000256" key="4">
    <source>
        <dbReference type="ARBA" id="ARBA00022679"/>
    </source>
</evidence>
<dbReference type="PANTHER" id="PTHR43643:SF3">
    <property type="entry name" value="HISTIDINOL-PHOSPHATE AMINOTRANSFERASE"/>
    <property type="match status" value="1"/>
</dbReference>
<dbReference type="InterPro" id="IPR004839">
    <property type="entry name" value="Aminotransferase_I/II_large"/>
</dbReference>
<dbReference type="Pfam" id="PF00155">
    <property type="entry name" value="Aminotran_1_2"/>
    <property type="match status" value="1"/>
</dbReference>
<gene>
    <name evidence="6 8" type="primary">hisC</name>
    <name evidence="8" type="ORF">C7B46_01445</name>
</gene>
<comment type="caution">
    <text evidence="8">The sequence shown here is derived from an EMBL/GenBank/DDBJ whole genome shotgun (WGS) entry which is preliminary data.</text>
</comment>
<evidence type="ECO:0000256" key="6">
    <source>
        <dbReference type="HAMAP-Rule" id="MF_01023"/>
    </source>
</evidence>
<keyword evidence="6" id="KW-0028">Amino-acid biosynthesis</keyword>
<evidence type="ECO:0000259" key="7">
    <source>
        <dbReference type="Pfam" id="PF00155"/>
    </source>
</evidence>
<evidence type="ECO:0000256" key="3">
    <source>
        <dbReference type="ARBA" id="ARBA00022576"/>
    </source>
</evidence>
<dbReference type="Gene3D" id="3.40.640.10">
    <property type="entry name" value="Type I PLP-dependent aspartate aminotransferase-like (Major domain)"/>
    <property type="match status" value="1"/>
</dbReference>
<comment type="catalytic activity">
    <reaction evidence="6">
        <text>L-histidinol phosphate + 2-oxoglutarate = 3-(imidazol-4-yl)-2-oxopropyl phosphate + L-glutamate</text>
        <dbReference type="Rhea" id="RHEA:23744"/>
        <dbReference type="ChEBI" id="CHEBI:16810"/>
        <dbReference type="ChEBI" id="CHEBI:29985"/>
        <dbReference type="ChEBI" id="CHEBI:57766"/>
        <dbReference type="ChEBI" id="CHEBI:57980"/>
        <dbReference type="EC" id="2.6.1.9"/>
    </reaction>
</comment>
<comment type="pathway">
    <text evidence="6">Amino-acid biosynthesis; L-histidine biosynthesis; L-histidine from 5-phospho-alpha-D-ribose 1-diphosphate: step 7/9.</text>
</comment>
<protein>
    <recommendedName>
        <fullName evidence="6">Histidinol-phosphate aminotransferase</fullName>
        <ecNumber evidence="6">2.6.1.9</ecNumber>
    </recommendedName>
    <alternativeName>
        <fullName evidence="6">Imidazole acetol-phosphate transaminase</fullName>
    </alternativeName>
</protein>
<dbReference type="SUPFAM" id="SSF53383">
    <property type="entry name" value="PLP-dependent transferases"/>
    <property type="match status" value="1"/>
</dbReference>
<proteinExistence type="inferred from homology"/>
<sequence>MVLPRSDILQLPGYTPGRSIHTVQQETGRTDVVKLASNESLWGPSPKVLAALKTMGEKILYYPEVKSQPLLDRIGEAHHIDPSLLLVGNGADELLRLVAAAFVNPGDEVIYPRPSFAAYGHATRLSGGEGVTVPLTATGSVDLTAVLSAITTKTRLIYLCNPNNPTGGAFNQAEWDWFVGQIPHDIVVVVDEAYREYANMADYPDVESLIQSGRPFVMVRTFSKIYGLAALRIGWAMAPAAIIDWLYRVREPFSVNLAAETAALAALDDSAWIAEVQKATLKVRESAMDQIQRLGFEAWPSQANFITIKLPSDSAAWAKALENRGYIVRATDSFGLPRNIRVTMAPNSVMQAFLDTLKTLAHDGF</sequence>
<dbReference type="GO" id="GO:0004400">
    <property type="term" value="F:histidinol-phosphate transaminase activity"/>
    <property type="evidence" value="ECO:0007669"/>
    <property type="project" value="UniProtKB-UniRule"/>
</dbReference>
<comment type="cofactor">
    <cofactor evidence="1 6">
        <name>pyridoxal 5'-phosphate</name>
        <dbReference type="ChEBI" id="CHEBI:597326"/>
    </cofactor>
</comment>
<keyword evidence="5 6" id="KW-0663">Pyridoxal phosphate</keyword>
<evidence type="ECO:0000256" key="5">
    <source>
        <dbReference type="ARBA" id="ARBA00022898"/>
    </source>
</evidence>
<keyword evidence="4 6" id="KW-0808">Transferase</keyword>
<feature type="modified residue" description="N6-(pyridoxal phosphate)lysine" evidence="6">
    <location>
        <position position="224"/>
    </location>
</feature>
<evidence type="ECO:0000313" key="8">
    <source>
        <dbReference type="EMBL" id="PSR35356.1"/>
    </source>
</evidence>
<dbReference type="Proteomes" id="UP000242972">
    <property type="component" value="Unassembled WGS sequence"/>
</dbReference>
<dbReference type="InterPro" id="IPR005861">
    <property type="entry name" value="HisP_aminotrans"/>
</dbReference>
<keyword evidence="6" id="KW-0368">Histidine biosynthesis</keyword>
<evidence type="ECO:0000313" key="9">
    <source>
        <dbReference type="Proteomes" id="UP000242972"/>
    </source>
</evidence>
<name>A0A2T2XLH9_9FIRM</name>
<dbReference type="EC" id="2.6.1.9" evidence="6"/>
<dbReference type="InterPro" id="IPR015422">
    <property type="entry name" value="PyrdxlP-dep_Trfase_small"/>
</dbReference>
<dbReference type="UniPathway" id="UPA00031">
    <property type="reaction ID" value="UER00012"/>
</dbReference>
<accession>A0A2T2XLH9</accession>
<dbReference type="EMBL" id="PXYW01000002">
    <property type="protein sequence ID" value="PSR35356.1"/>
    <property type="molecule type" value="Genomic_DNA"/>
</dbReference>
<evidence type="ECO:0000256" key="2">
    <source>
        <dbReference type="ARBA" id="ARBA00011738"/>
    </source>
</evidence>
<dbReference type="NCBIfam" id="TIGR01141">
    <property type="entry name" value="hisC"/>
    <property type="match status" value="1"/>
</dbReference>
<comment type="similarity">
    <text evidence="6">Belongs to the class-II pyridoxal-phosphate-dependent aminotransferase family. Histidinol-phosphate aminotransferase subfamily.</text>
</comment>
<dbReference type="HAMAP" id="MF_01023">
    <property type="entry name" value="HisC_aminotrans_2"/>
    <property type="match status" value="1"/>
</dbReference>
<dbReference type="CDD" id="cd00609">
    <property type="entry name" value="AAT_like"/>
    <property type="match status" value="1"/>
</dbReference>
<dbReference type="GO" id="GO:0000105">
    <property type="term" value="P:L-histidine biosynthetic process"/>
    <property type="evidence" value="ECO:0007669"/>
    <property type="project" value="UniProtKB-UniRule"/>
</dbReference>
<dbReference type="InterPro" id="IPR050106">
    <property type="entry name" value="HistidinolP_aminotransfase"/>
</dbReference>
<keyword evidence="3 6" id="KW-0032">Aminotransferase</keyword>
<dbReference type="AlphaFoldDB" id="A0A2T2XLH9"/>
<organism evidence="8 9">
    <name type="scientific">Sulfobacillus benefaciens</name>
    <dbReference type="NCBI Taxonomy" id="453960"/>
    <lineage>
        <taxon>Bacteria</taxon>
        <taxon>Bacillati</taxon>
        <taxon>Bacillota</taxon>
        <taxon>Clostridia</taxon>
        <taxon>Eubacteriales</taxon>
        <taxon>Clostridiales Family XVII. Incertae Sedis</taxon>
        <taxon>Sulfobacillus</taxon>
    </lineage>
</organism>
<dbReference type="PANTHER" id="PTHR43643">
    <property type="entry name" value="HISTIDINOL-PHOSPHATE AMINOTRANSFERASE 2"/>
    <property type="match status" value="1"/>
</dbReference>
<reference evidence="8 9" key="1">
    <citation type="journal article" date="2014" name="BMC Genomics">
        <title>Comparison of environmental and isolate Sulfobacillus genomes reveals diverse carbon, sulfur, nitrogen, and hydrogen metabolisms.</title>
        <authorList>
            <person name="Justice N.B."/>
            <person name="Norman A."/>
            <person name="Brown C.T."/>
            <person name="Singh A."/>
            <person name="Thomas B.C."/>
            <person name="Banfield J.F."/>
        </authorList>
    </citation>
    <scope>NUCLEOTIDE SEQUENCE [LARGE SCALE GENOMIC DNA]</scope>
    <source>
        <strain evidence="8">AMDSBA4</strain>
    </source>
</reference>
<dbReference type="GO" id="GO:0030170">
    <property type="term" value="F:pyridoxal phosphate binding"/>
    <property type="evidence" value="ECO:0007669"/>
    <property type="project" value="InterPro"/>
</dbReference>